<dbReference type="RefSeq" id="WP_134038360.1">
    <property type="nucleotide sequence ID" value="NZ_JBHTLP010000044.1"/>
</dbReference>
<dbReference type="Pfam" id="PF03432">
    <property type="entry name" value="Relaxase"/>
    <property type="match status" value="1"/>
</dbReference>
<protein>
    <submittedName>
        <fullName evidence="3">Relaxase/mobilization nuclease domain-containing protein</fullName>
    </submittedName>
</protein>
<name>A0ABW3QCG9_9BACT</name>
<feature type="domain" description="MobA/VirD2-like nuclease" evidence="2">
    <location>
        <begin position="17"/>
        <end position="153"/>
    </location>
</feature>
<evidence type="ECO:0000313" key="4">
    <source>
        <dbReference type="Proteomes" id="UP001597116"/>
    </source>
</evidence>
<sequence>MVARISSGSNPRGAVYYNEEKVEKGEAERLSLRNYLGIMADPEQMKKQQVAYVLEQQAALNERITKPTFHVSLSLAPGEKPDANELLSIADQYMIGMGYGLQPYAVYQHFDTDHTHVHIVSIRVDEEGKKLSDKFERERSNKLRQQIEQDFGLKEAERAVKRLALPDLKPVHYGQGDLKQAVTNVVLTVLNDYRFSSMAQYNQLLGLYNVKALEVPLEGKKPGLVYTVANEQERQGVGFKASSIRQQPTRETVERRMKSGKKIKEDSASRLRKAIDGPLTTATGWVDFQQKLQRTNVLVMPHQGKDGNLFGVSFLDIKQKAIYSGSELGKSFAAAALKNKLGETFERAPKEDTSQSKERVLQPKSEPSQDAPRTSQQPEPSIEENTSLLRQLLYAAGYGDDQQESEQELKKMTRKLKPRL</sequence>
<reference evidence="4" key="1">
    <citation type="journal article" date="2019" name="Int. J. Syst. Evol. Microbiol.">
        <title>The Global Catalogue of Microorganisms (GCM) 10K type strain sequencing project: providing services to taxonomists for standard genome sequencing and annotation.</title>
        <authorList>
            <consortium name="The Broad Institute Genomics Platform"/>
            <consortium name="The Broad Institute Genome Sequencing Center for Infectious Disease"/>
            <person name="Wu L."/>
            <person name="Ma J."/>
        </authorList>
    </citation>
    <scope>NUCLEOTIDE SEQUENCE [LARGE SCALE GENOMIC DNA]</scope>
    <source>
        <strain evidence="4">CCUG 55608</strain>
    </source>
</reference>
<evidence type="ECO:0000259" key="2">
    <source>
        <dbReference type="Pfam" id="PF03432"/>
    </source>
</evidence>
<gene>
    <name evidence="3" type="ORF">ACFQ4C_29850</name>
</gene>
<dbReference type="EMBL" id="JBHTLP010000044">
    <property type="protein sequence ID" value="MFD1145367.1"/>
    <property type="molecule type" value="Genomic_DNA"/>
</dbReference>
<comment type="caution">
    <text evidence="3">The sequence shown here is derived from an EMBL/GenBank/DDBJ whole genome shotgun (WGS) entry which is preliminary data.</text>
</comment>
<accession>A0ABW3QCG9</accession>
<feature type="compositionally biased region" description="Polar residues" evidence="1">
    <location>
        <begin position="365"/>
        <end position="389"/>
    </location>
</feature>
<keyword evidence="4" id="KW-1185">Reference proteome</keyword>
<dbReference type="Proteomes" id="UP001597116">
    <property type="component" value="Unassembled WGS sequence"/>
</dbReference>
<feature type="compositionally biased region" description="Basic and acidic residues" evidence="1">
    <location>
        <begin position="345"/>
        <end position="361"/>
    </location>
</feature>
<evidence type="ECO:0000256" key="1">
    <source>
        <dbReference type="SAM" id="MobiDB-lite"/>
    </source>
</evidence>
<proteinExistence type="predicted"/>
<evidence type="ECO:0000313" key="3">
    <source>
        <dbReference type="EMBL" id="MFD1145367.1"/>
    </source>
</evidence>
<organism evidence="3 4">
    <name type="scientific">Larkinella insperata</name>
    <dbReference type="NCBI Taxonomy" id="332158"/>
    <lineage>
        <taxon>Bacteria</taxon>
        <taxon>Pseudomonadati</taxon>
        <taxon>Bacteroidota</taxon>
        <taxon>Cytophagia</taxon>
        <taxon>Cytophagales</taxon>
        <taxon>Spirosomataceae</taxon>
        <taxon>Larkinella</taxon>
    </lineage>
</organism>
<dbReference type="InterPro" id="IPR005094">
    <property type="entry name" value="Endonuclease_MobA/VirD2"/>
</dbReference>
<feature type="region of interest" description="Disordered" evidence="1">
    <location>
        <begin position="345"/>
        <end position="420"/>
    </location>
</feature>